<evidence type="ECO:0000313" key="7">
    <source>
        <dbReference type="Proteomes" id="UP000036681"/>
    </source>
</evidence>
<evidence type="ECO:0000256" key="6">
    <source>
        <dbReference type="SAM" id="Phobius"/>
    </source>
</evidence>
<sequence>VNRKNVNEKTLGDALEKILRDTRFTKAARRLKSKLEQYPWDPHGNFLRWIEYVAKFPEADVVLEGATIGFFKYFLLDILIPAFLILVVSIFVIIRLAQMLLRKLQNAVVCETHQQVYALVFYDSVETEFLQKKNTKSVSIVFLCVLNSNGVTAKKSLNVLMYSPATGRSHLNFMGALADILVDAGHTVHIFMPIMMPGIDTNGTRKAQKIIRKPPSSFESPLPRMGLFSDPFSKEVSLLSSEQMNILLDCSVMFCEGKAINEMIACFMNEKHFLTSKSLLKELRSMSYDIAITEHYDYCIVGLFHMLGIKSTVFVSAVSITDQHAYAFGLPTPLSYTPNVLASSVGAPRLSYYERVSNLLAYFMSRFLMIPTQIQRQKELFRKYVDTNFPDLEELLRAVPVLLVNSHPIIEIARPISANIFFIGGIAMPQTSKLDPIFEAAIQSAQKGAVIFSLGSITNTTAMPTSLMKDILDAFARFPNYKFIMKISVADDDKQLFAAYDNVHTFAWIDQINLLNHPSVVGFITHAGQNSLMEAMYAGKPMVCIPLFADQDYNTAMALNKGVAVYLDRKKINKDTLSGAIEKILTDSRYTKAAKRLAEKLQRYPQNSREMFLNWVEYVARYPEADIRLEGAKIGFFKYFMLDIFFPFFIVAIVILVFTGILLRLVLRKLQKFLKQKVE</sequence>
<reference evidence="8" key="1">
    <citation type="submission" date="2023-03" db="UniProtKB">
        <authorList>
            <consortium name="WormBaseParasite"/>
        </authorList>
    </citation>
    <scope>IDENTIFICATION</scope>
</reference>
<dbReference type="EC" id="2.4.1.17" evidence="2"/>
<organism evidence="7 8">
    <name type="scientific">Ascaris lumbricoides</name>
    <name type="common">Giant roundworm</name>
    <dbReference type="NCBI Taxonomy" id="6252"/>
    <lineage>
        <taxon>Eukaryota</taxon>
        <taxon>Metazoa</taxon>
        <taxon>Ecdysozoa</taxon>
        <taxon>Nematoda</taxon>
        <taxon>Chromadorea</taxon>
        <taxon>Rhabditida</taxon>
        <taxon>Spirurina</taxon>
        <taxon>Ascaridomorpha</taxon>
        <taxon>Ascaridoidea</taxon>
        <taxon>Ascarididae</taxon>
        <taxon>Ascaris</taxon>
    </lineage>
</organism>
<dbReference type="AlphaFoldDB" id="A0A9J2QBF3"/>
<evidence type="ECO:0000313" key="8">
    <source>
        <dbReference type="WBParaSite" id="ALUE_0001895501-mRNA-1"/>
    </source>
</evidence>
<evidence type="ECO:0000256" key="5">
    <source>
        <dbReference type="ARBA" id="ARBA00047475"/>
    </source>
</evidence>
<evidence type="ECO:0000256" key="2">
    <source>
        <dbReference type="ARBA" id="ARBA00012544"/>
    </source>
</evidence>
<dbReference type="SUPFAM" id="SSF53756">
    <property type="entry name" value="UDP-Glycosyltransferase/glycogen phosphorylase"/>
    <property type="match status" value="2"/>
</dbReference>
<evidence type="ECO:0000256" key="4">
    <source>
        <dbReference type="ARBA" id="ARBA00022679"/>
    </source>
</evidence>
<feature type="transmembrane region" description="Helical" evidence="6">
    <location>
        <begin position="644"/>
        <end position="667"/>
    </location>
</feature>
<keyword evidence="6" id="KW-0812">Transmembrane</keyword>
<dbReference type="PANTHER" id="PTHR48043:SF145">
    <property type="entry name" value="FI06409P-RELATED"/>
    <property type="match status" value="1"/>
</dbReference>
<dbReference type="GO" id="GO:0015020">
    <property type="term" value="F:glucuronosyltransferase activity"/>
    <property type="evidence" value="ECO:0007669"/>
    <property type="project" value="UniProtKB-EC"/>
</dbReference>
<keyword evidence="3" id="KW-0328">Glycosyltransferase</keyword>
<dbReference type="CDD" id="cd03784">
    <property type="entry name" value="GT1_Gtf-like"/>
    <property type="match status" value="1"/>
</dbReference>
<name>A0A9J2QBF3_ASCLU</name>
<evidence type="ECO:0000256" key="3">
    <source>
        <dbReference type="ARBA" id="ARBA00022676"/>
    </source>
</evidence>
<dbReference type="WBParaSite" id="ALUE_0001895501-mRNA-1">
    <property type="protein sequence ID" value="ALUE_0001895501-mRNA-1"/>
    <property type="gene ID" value="ALUE_0001895501"/>
</dbReference>
<dbReference type="InterPro" id="IPR002213">
    <property type="entry name" value="UDP_glucos_trans"/>
</dbReference>
<dbReference type="Pfam" id="PF00201">
    <property type="entry name" value="UDPGT"/>
    <property type="match status" value="2"/>
</dbReference>
<accession>A0A9J2QBF3</accession>
<dbReference type="InterPro" id="IPR050271">
    <property type="entry name" value="UDP-glycosyltransferase"/>
</dbReference>
<proteinExistence type="inferred from homology"/>
<protein>
    <recommendedName>
        <fullName evidence="2">glucuronosyltransferase</fullName>
        <ecNumber evidence="2">2.4.1.17</ecNumber>
    </recommendedName>
</protein>
<comment type="similarity">
    <text evidence="1">Belongs to the UDP-glycosyltransferase family.</text>
</comment>
<feature type="transmembrane region" description="Helical" evidence="6">
    <location>
        <begin position="73"/>
        <end position="94"/>
    </location>
</feature>
<dbReference type="Gene3D" id="3.40.50.2000">
    <property type="entry name" value="Glycogen Phosphorylase B"/>
    <property type="match status" value="1"/>
</dbReference>
<keyword evidence="6" id="KW-0472">Membrane</keyword>
<keyword evidence="7" id="KW-1185">Reference proteome</keyword>
<evidence type="ECO:0000256" key="1">
    <source>
        <dbReference type="ARBA" id="ARBA00009995"/>
    </source>
</evidence>
<dbReference type="PROSITE" id="PS00375">
    <property type="entry name" value="UDPGT"/>
    <property type="match status" value="1"/>
</dbReference>
<dbReference type="InterPro" id="IPR035595">
    <property type="entry name" value="UDP_glycos_trans_CS"/>
</dbReference>
<dbReference type="FunFam" id="3.40.50.2000:FF:000021">
    <property type="entry name" value="UDP-glucuronosyltransferase"/>
    <property type="match status" value="1"/>
</dbReference>
<dbReference type="PANTHER" id="PTHR48043">
    <property type="entry name" value="EG:EG0003.4 PROTEIN-RELATED"/>
    <property type="match status" value="1"/>
</dbReference>
<comment type="catalytic activity">
    <reaction evidence="5">
        <text>glucuronate acceptor + UDP-alpha-D-glucuronate = acceptor beta-D-glucuronoside + UDP + H(+)</text>
        <dbReference type="Rhea" id="RHEA:21032"/>
        <dbReference type="ChEBI" id="CHEBI:15378"/>
        <dbReference type="ChEBI" id="CHEBI:58052"/>
        <dbReference type="ChEBI" id="CHEBI:58223"/>
        <dbReference type="ChEBI" id="CHEBI:132367"/>
        <dbReference type="ChEBI" id="CHEBI:132368"/>
        <dbReference type="EC" id="2.4.1.17"/>
    </reaction>
</comment>
<dbReference type="Proteomes" id="UP000036681">
    <property type="component" value="Unplaced"/>
</dbReference>
<keyword evidence="6" id="KW-1133">Transmembrane helix</keyword>
<keyword evidence="4" id="KW-0808">Transferase</keyword>